<reference evidence="1 2" key="1">
    <citation type="journal article" date="2018" name="PLoS ONE">
        <title>The draft genome of Kipferlia bialata reveals reductive genome evolution in fornicate parasites.</title>
        <authorList>
            <person name="Tanifuji G."/>
            <person name="Takabayashi S."/>
            <person name="Kume K."/>
            <person name="Takagi M."/>
            <person name="Nakayama T."/>
            <person name="Kamikawa R."/>
            <person name="Inagaki Y."/>
            <person name="Hashimoto T."/>
        </authorList>
    </citation>
    <scope>NUCLEOTIDE SEQUENCE [LARGE SCALE GENOMIC DNA]</scope>
    <source>
        <strain evidence="1">NY0173</strain>
    </source>
</reference>
<dbReference type="AlphaFoldDB" id="A0A9K3GLS3"/>
<evidence type="ECO:0000313" key="1">
    <source>
        <dbReference type="EMBL" id="GIQ87026.1"/>
    </source>
</evidence>
<accession>A0A9K3GLS3</accession>
<organism evidence="1 2">
    <name type="scientific">Kipferlia bialata</name>
    <dbReference type="NCBI Taxonomy" id="797122"/>
    <lineage>
        <taxon>Eukaryota</taxon>
        <taxon>Metamonada</taxon>
        <taxon>Carpediemonas-like organisms</taxon>
        <taxon>Kipferlia</taxon>
    </lineage>
</organism>
<name>A0A9K3GLS3_9EUKA</name>
<proteinExistence type="predicted"/>
<protein>
    <submittedName>
        <fullName evidence="1">Uncharacterized protein</fullName>
    </submittedName>
</protein>
<dbReference type="EMBL" id="BDIP01002924">
    <property type="protein sequence ID" value="GIQ87026.1"/>
    <property type="molecule type" value="Genomic_DNA"/>
</dbReference>
<dbReference type="Proteomes" id="UP000265618">
    <property type="component" value="Unassembled WGS sequence"/>
</dbReference>
<evidence type="ECO:0000313" key="2">
    <source>
        <dbReference type="Proteomes" id="UP000265618"/>
    </source>
</evidence>
<comment type="caution">
    <text evidence="1">The sequence shown here is derived from an EMBL/GenBank/DDBJ whole genome shotgun (WGS) entry which is preliminary data.</text>
</comment>
<gene>
    <name evidence="1" type="ORF">KIPB_008984</name>
</gene>
<sequence length="79" mass="8643">MDQSHSSLCVSSWHLGNPFTAGDAPVFDVSLPTTPECHCTIPLGCSQVLCITTRQKTPREIQEEAKPARRLVTCLTMSI</sequence>
<keyword evidence="2" id="KW-1185">Reference proteome</keyword>